<dbReference type="Pfam" id="PF02151">
    <property type="entry name" value="UVR"/>
    <property type="match status" value="1"/>
</dbReference>
<evidence type="ECO:0000256" key="1">
    <source>
        <dbReference type="SAM" id="MobiDB-lite"/>
    </source>
</evidence>
<proteinExistence type="predicted"/>
<dbReference type="PIRSF" id="PIRSF015034">
    <property type="entry name" value="YacH"/>
    <property type="match status" value="1"/>
</dbReference>
<comment type="caution">
    <text evidence="3">The sequence shown here is derived from an EMBL/GenBank/DDBJ whole genome shotgun (WGS) entry which is preliminary data.</text>
</comment>
<dbReference type="AlphaFoldDB" id="A0A926HW69"/>
<gene>
    <name evidence="3" type="ORF">H8693_00330</name>
</gene>
<dbReference type="Proteomes" id="UP000617951">
    <property type="component" value="Unassembled WGS sequence"/>
</dbReference>
<dbReference type="InterPro" id="IPR036876">
    <property type="entry name" value="UVR_dom_sf"/>
</dbReference>
<dbReference type="PROSITE" id="PS50151">
    <property type="entry name" value="UVR"/>
    <property type="match status" value="1"/>
</dbReference>
<dbReference type="PANTHER" id="PTHR38430">
    <property type="entry name" value="PROTEIN-ARGININE KINASE ACTIVATOR PROTEIN"/>
    <property type="match status" value="1"/>
</dbReference>
<organism evidence="3 4">
    <name type="scientific">Guopingia tenuis</name>
    <dbReference type="NCBI Taxonomy" id="2763656"/>
    <lineage>
        <taxon>Bacteria</taxon>
        <taxon>Bacillati</taxon>
        <taxon>Bacillota</taxon>
        <taxon>Clostridia</taxon>
        <taxon>Christensenellales</taxon>
        <taxon>Christensenellaceae</taxon>
        <taxon>Guopingia</taxon>
    </lineage>
</organism>
<protein>
    <submittedName>
        <fullName evidence="3">UvrB/UvrC motif-containing protein</fullName>
    </submittedName>
</protein>
<dbReference type="InterPro" id="IPR001943">
    <property type="entry name" value="UVR_dom"/>
</dbReference>
<dbReference type="GO" id="GO:1990170">
    <property type="term" value="P:stress response to cadmium ion"/>
    <property type="evidence" value="ECO:0007669"/>
    <property type="project" value="TreeGrafter"/>
</dbReference>
<evidence type="ECO:0000313" key="4">
    <source>
        <dbReference type="Proteomes" id="UP000617951"/>
    </source>
</evidence>
<dbReference type="GO" id="GO:0008270">
    <property type="term" value="F:zinc ion binding"/>
    <property type="evidence" value="ECO:0007669"/>
    <property type="project" value="TreeGrafter"/>
</dbReference>
<dbReference type="GO" id="GO:1990169">
    <property type="term" value="P:stress response to copper ion"/>
    <property type="evidence" value="ECO:0007669"/>
    <property type="project" value="TreeGrafter"/>
</dbReference>
<feature type="domain" description="UVR" evidence="2">
    <location>
        <begin position="127"/>
        <end position="162"/>
    </location>
</feature>
<dbReference type="PANTHER" id="PTHR38430:SF1">
    <property type="entry name" value="PROTEIN-ARGININE KINASE ACTIVATOR PROTEIN"/>
    <property type="match status" value="1"/>
</dbReference>
<accession>A0A926HW69</accession>
<name>A0A926HW69_9FIRM</name>
<dbReference type="SUPFAM" id="SSF46600">
    <property type="entry name" value="C-terminal UvrC-binding domain of UvrB"/>
    <property type="match status" value="1"/>
</dbReference>
<dbReference type="GO" id="GO:0050897">
    <property type="term" value="F:cobalt ion binding"/>
    <property type="evidence" value="ECO:0007669"/>
    <property type="project" value="TreeGrafter"/>
</dbReference>
<dbReference type="InterPro" id="IPR025542">
    <property type="entry name" value="YacH"/>
</dbReference>
<reference evidence="3" key="1">
    <citation type="submission" date="2020-08" db="EMBL/GenBank/DDBJ databases">
        <title>Genome public.</title>
        <authorList>
            <person name="Liu C."/>
            <person name="Sun Q."/>
        </authorList>
    </citation>
    <scope>NUCLEOTIDE SEQUENCE</scope>
    <source>
        <strain evidence="3">NSJ-63</strain>
    </source>
</reference>
<dbReference type="GO" id="GO:0005507">
    <property type="term" value="F:copper ion binding"/>
    <property type="evidence" value="ECO:0007669"/>
    <property type="project" value="TreeGrafter"/>
</dbReference>
<dbReference type="RefSeq" id="WP_178619433.1">
    <property type="nucleotide sequence ID" value="NZ_JACRSS010000001.1"/>
</dbReference>
<dbReference type="EMBL" id="JACRSS010000001">
    <property type="protein sequence ID" value="MBC8537381.1"/>
    <property type="molecule type" value="Genomic_DNA"/>
</dbReference>
<feature type="region of interest" description="Disordered" evidence="1">
    <location>
        <begin position="110"/>
        <end position="129"/>
    </location>
</feature>
<sequence>MVCSECGKRPATMHYVQTVNGVTTEKHLCSECAAKHQELNSLNLFSAGDFFKSFFDFGEQMPAVMGGPACKTCGLTLGDFRETGLLGCPDCYSSFRDAIIPVLRSTHGNVQHVGDTPENGSEESKRRREIEELKAKMQKAIQEENFEEAAKLRDEINAKKGEEKE</sequence>
<dbReference type="GO" id="GO:0046870">
    <property type="term" value="F:cadmium ion binding"/>
    <property type="evidence" value="ECO:0007669"/>
    <property type="project" value="TreeGrafter"/>
</dbReference>
<keyword evidence="4" id="KW-1185">Reference proteome</keyword>
<evidence type="ECO:0000313" key="3">
    <source>
        <dbReference type="EMBL" id="MBC8537381.1"/>
    </source>
</evidence>
<dbReference type="Gene3D" id="4.10.860.10">
    <property type="entry name" value="UVR domain"/>
    <property type="match status" value="1"/>
</dbReference>
<evidence type="ECO:0000259" key="2">
    <source>
        <dbReference type="PROSITE" id="PS50151"/>
    </source>
</evidence>